<keyword evidence="2" id="KW-1185">Reference proteome</keyword>
<name>A0A4R6K1P7_9ACTN</name>
<dbReference type="EMBL" id="SNWQ01000019">
    <property type="protein sequence ID" value="TDO43183.1"/>
    <property type="molecule type" value="Genomic_DNA"/>
</dbReference>
<reference evidence="1 2" key="1">
    <citation type="submission" date="2019-03" db="EMBL/GenBank/DDBJ databases">
        <title>Genomic Encyclopedia of Type Strains, Phase III (KMG-III): the genomes of soil and plant-associated and newly described type strains.</title>
        <authorList>
            <person name="Whitman W."/>
        </authorList>
    </citation>
    <scope>NUCLEOTIDE SEQUENCE [LARGE SCALE GENOMIC DNA]</scope>
    <source>
        <strain evidence="1 2">VKM Ac-2527</strain>
    </source>
</reference>
<accession>A0A4R6K1P7</accession>
<dbReference type="AlphaFoldDB" id="A0A4R6K1P7"/>
<proteinExistence type="predicted"/>
<organism evidence="1 2">
    <name type="scientific">Kribbella caucasensis</name>
    <dbReference type="NCBI Taxonomy" id="2512215"/>
    <lineage>
        <taxon>Bacteria</taxon>
        <taxon>Bacillati</taxon>
        <taxon>Actinomycetota</taxon>
        <taxon>Actinomycetes</taxon>
        <taxon>Propionibacteriales</taxon>
        <taxon>Kribbellaceae</taxon>
        <taxon>Kribbella</taxon>
    </lineage>
</organism>
<dbReference type="Proteomes" id="UP000295388">
    <property type="component" value="Unassembled WGS sequence"/>
</dbReference>
<evidence type="ECO:0000313" key="2">
    <source>
        <dbReference type="Proteomes" id="UP000295388"/>
    </source>
</evidence>
<sequence>MNVQTKTRRPTTWTAGLWGGATRRRVAAVTATTMALSVTAVIPAIALPASADRAVMAPAATTTDAVSTQGPWAVQAELYGTGRGWYTLRPRSL</sequence>
<protein>
    <submittedName>
        <fullName evidence="1">Uncharacterized protein</fullName>
    </submittedName>
</protein>
<dbReference type="RefSeq" id="WP_133803961.1">
    <property type="nucleotide sequence ID" value="NZ_SNWQ01000019.1"/>
</dbReference>
<evidence type="ECO:0000313" key="1">
    <source>
        <dbReference type="EMBL" id="TDO43183.1"/>
    </source>
</evidence>
<gene>
    <name evidence="1" type="ORF">EV643_119116</name>
</gene>
<comment type="caution">
    <text evidence="1">The sequence shown here is derived from an EMBL/GenBank/DDBJ whole genome shotgun (WGS) entry which is preliminary data.</text>
</comment>